<gene>
    <name evidence="1" type="ORF">OSB04_023693</name>
</gene>
<dbReference type="Proteomes" id="UP001172457">
    <property type="component" value="Chromosome 6"/>
</dbReference>
<reference evidence="1" key="1">
    <citation type="submission" date="2023-03" db="EMBL/GenBank/DDBJ databases">
        <title>Chromosome-scale reference genome and RAD-based genetic map of yellow starthistle (Centaurea solstitialis) reveal putative structural variation and QTLs associated with invader traits.</title>
        <authorList>
            <person name="Reatini B."/>
            <person name="Cang F.A."/>
            <person name="Jiang Q."/>
            <person name="Mckibben M.T.W."/>
            <person name="Barker M.S."/>
            <person name="Rieseberg L.H."/>
            <person name="Dlugosch K.M."/>
        </authorList>
    </citation>
    <scope>NUCLEOTIDE SEQUENCE</scope>
    <source>
        <strain evidence="1">CAN-66</strain>
        <tissue evidence="1">Leaf</tissue>
    </source>
</reference>
<comment type="caution">
    <text evidence="1">The sequence shown here is derived from an EMBL/GenBank/DDBJ whole genome shotgun (WGS) entry which is preliminary data.</text>
</comment>
<proteinExistence type="predicted"/>
<keyword evidence="2" id="KW-1185">Reference proteome</keyword>
<dbReference type="Gene3D" id="3.40.50.720">
    <property type="entry name" value="NAD(P)-binding Rossmann-like Domain"/>
    <property type="match status" value="1"/>
</dbReference>
<organism evidence="1 2">
    <name type="scientific">Centaurea solstitialis</name>
    <name type="common">yellow star-thistle</name>
    <dbReference type="NCBI Taxonomy" id="347529"/>
    <lineage>
        <taxon>Eukaryota</taxon>
        <taxon>Viridiplantae</taxon>
        <taxon>Streptophyta</taxon>
        <taxon>Embryophyta</taxon>
        <taxon>Tracheophyta</taxon>
        <taxon>Spermatophyta</taxon>
        <taxon>Magnoliopsida</taxon>
        <taxon>eudicotyledons</taxon>
        <taxon>Gunneridae</taxon>
        <taxon>Pentapetalae</taxon>
        <taxon>asterids</taxon>
        <taxon>campanulids</taxon>
        <taxon>Asterales</taxon>
        <taxon>Asteraceae</taxon>
        <taxon>Carduoideae</taxon>
        <taxon>Cardueae</taxon>
        <taxon>Centaureinae</taxon>
        <taxon>Centaurea</taxon>
    </lineage>
</organism>
<evidence type="ECO:0000313" key="2">
    <source>
        <dbReference type="Proteomes" id="UP001172457"/>
    </source>
</evidence>
<sequence length="147" mass="17266">MYRDYVDRKFTWRNFNLEEQAKVIVAPTSNNELKTTKLKTEFPELLSIKDSLIKFTTLEHGTKFIENLDEKKCCDEDMLVERMMINDLICATWDKYMKDSKVDVVASTKDVITGDDESSSPTKKKKRVTREQPIDLFQQNREQLTIC</sequence>
<protein>
    <submittedName>
        <fullName evidence="1">Uncharacterized protein</fullName>
    </submittedName>
</protein>
<evidence type="ECO:0000313" key="1">
    <source>
        <dbReference type="EMBL" id="KAJ9543986.1"/>
    </source>
</evidence>
<accession>A0AA38SWH0</accession>
<dbReference type="AlphaFoldDB" id="A0AA38SWH0"/>
<dbReference type="EMBL" id="JARYMX010000006">
    <property type="protein sequence ID" value="KAJ9543986.1"/>
    <property type="molecule type" value="Genomic_DNA"/>
</dbReference>
<name>A0AA38SWH0_9ASTR</name>